<comment type="caution">
    <text evidence="2">The sequence shown here is derived from an EMBL/GenBank/DDBJ whole genome shotgun (WGS) entry which is preliminary data.</text>
</comment>
<evidence type="ECO:0000313" key="2">
    <source>
        <dbReference type="EMBL" id="KAJ1731058.1"/>
    </source>
</evidence>
<dbReference type="Proteomes" id="UP001143981">
    <property type="component" value="Unassembled WGS sequence"/>
</dbReference>
<name>A0A9W7YE87_9FUNG</name>
<gene>
    <name evidence="2" type="ORF">LPJ61_002716</name>
</gene>
<dbReference type="OrthoDB" id="5544375at2759"/>
<sequence length="163" mass="17478">MGASNSKEQPVHVYGSEIPIGFTPQLKDKLMKEATADAQKAPGSAKAERPGVSSRELADAVEQEVAKELARILEMSQLEELKAKERQASTAELLGEIRDATQRIGGGGRARGTESFGRAVAARDRVAACFRQHEGRALDCWKEVGEFKALVAALEREAVGASS</sequence>
<keyword evidence="3" id="KW-1185">Reference proteome</keyword>
<accession>A0A9W7YE87</accession>
<protein>
    <recommendedName>
        <fullName evidence="4">DUF1690-domain-containing protein</fullName>
    </recommendedName>
</protein>
<evidence type="ECO:0000313" key="3">
    <source>
        <dbReference type="Proteomes" id="UP001143981"/>
    </source>
</evidence>
<feature type="region of interest" description="Disordered" evidence="1">
    <location>
        <begin position="32"/>
        <end position="59"/>
    </location>
</feature>
<evidence type="ECO:0008006" key="4">
    <source>
        <dbReference type="Google" id="ProtNLM"/>
    </source>
</evidence>
<proteinExistence type="predicted"/>
<dbReference type="EMBL" id="JANBOI010000372">
    <property type="protein sequence ID" value="KAJ1731058.1"/>
    <property type="molecule type" value="Genomic_DNA"/>
</dbReference>
<dbReference type="AlphaFoldDB" id="A0A9W7YE87"/>
<dbReference type="InterPro" id="IPR012471">
    <property type="entry name" value="DUF1690"/>
</dbReference>
<dbReference type="Pfam" id="PF07956">
    <property type="entry name" value="DUF1690"/>
    <property type="match status" value="1"/>
</dbReference>
<evidence type="ECO:0000256" key="1">
    <source>
        <dbReference type="SAM" id="MobiDB-lite"/>
    </source>
</evidence>
<reference evidence="2" key="1">
    <citation type="submission" date="2022-07" db="EMBL/GenBank/DDBJ databases">
        <title>Phylogenomic reconstructions and comparative analyses of Kickxellomycotina fungi.</title>
        <authorList>
            <person name="Reynolds N.K."/>
            <person name="Stajich J.E."/>
            <person name="Barry K."/>
            <person name="Grigoriev I.V."/>
            <person name="Crous P."/>
            <person name="Smith M.E."/>
        </authorList>
    </citation>
    <scope>NUCLEOTIDE SEQUENCE</scope>
    <source>
        <strain evidence="2">BCRC 34381</strain>
    </source>
</reference>
<organism evidence="2 3">
    <name type="scientific">Coemansia biformis</name>
    <dbReference type="NCBI Taxonomy" id="1286918"/>
    <lineage>
        <taxon>Eukaryota</taxon>
        <taxon>Fungi</taxon>
        <taxon>Fungi incertae sedis</taxon>
        <taxon>Zoopagomycota</taxon>
        <taxon>Kickxellomycotina</taxon>
        <taxon>Kickxellomycetes</taxon>
        <taxon>Kickxellales</taxon>
        <taxon>Kickxellaceae</taxon>
        <taxon>Coemansia</taxon>
    </lineage>
</organism>